<keyword evidence="3" id="KW-1185">Reference proteome</keyword>
<dbReference type="AlphaFoldDB" id="A0A512MHM4"/>
<evidence type="ECO:0000256" key="1">
    <source>
        <dbReference type="SAM" id="MobiDB-lite"/>
    </source>
</evidence>
<organism evidence="2 3">
    <name type="scientific">Brevifollis gellanilyticus</name>
    <dbReference type="NCBI Taxonomy" id="748831"/>
    <lineage>
        <taxon>Bacteria</taxon>
        <taxon>Pseudomonadati</taxon>
        <taxon>Verrucomicrobiota</taxon>
        <taxon>Verrucomicrobiia</taxon>
        <taxon>Verrucomicrobiales</taxon>
        <taxon>Verrucomicrobiaceae</taxon>
    </lineage>
</organism>
<reference evidence="2 3" key="1">
    <citation type="submission" date="2019-07" db="EMBL/GenBank/DDBJ databases">
        <title>Whole genome shotgun sequence of Brevifollis gellanilyticus NBRC 108608.</title>
        <authorList>
            <person name="Hosoyama A."/>
            <person name="Uohara A."/>
            <person name="Ohji S."/>
            <person name="Ichikawa N."/>
        </authorList>
    </citation>
    <scope>NUCLEOTIDE SEQUENCE [LARGE SCALE GENOMIC DNA]</scope>
    <source>
        <strain evidence="2 3">NBRC 108608</strain>
    </source>
</reference>
<dbReference type="Proteomes" id="UP000321577">
    <property type="component" value="Unassembled WGS sequence"/>
</dbReference>
<feature type="compositionally biased region" description="Basic and acidic residues" evidence="1">
    <location>
        <begin position="30"/>
        <end position="50"/>
    </location>
</feature>
<feature type="region of interest" description="Disordered" evidence="1">
    <location>
        <begin position="30"/>
        <end position="66"/>
    </location>
</feature>
<evidence type="ECO:0000313" key="2">
    <source>
        <dbReference type="EMBL" id="GEP46232.1"/>
    </source>
</evidence>
<name>A0A512MHM4_9BACT</name>
<dbReference type="EMBL" id="BKAG01000078">
    <property type="protein sequence ID" value="GEP46232.1"/>
    <property type="molecule type" value="Genomic_DNA"/>
</dbReference>
<proteinExistence type="predicted"/>
<protein>
    <submittedName>
        <fullName evidence="2">Uncharacterized protein</fullName>
    </submittedName>
</protein>
<comment type="caution">
    <text evidence="2">The sequence shown here is derived from an EMBL/GenBank/DDBJ whole genome shotgun (WGS) entry which is preliminary data.</text>
</comment>
<evidence type="ECO:0000313" key="3">
    <source>
        <dbReference type="Proteomes" id="UP000321577"/>
    </source>
</evidence>
<accession>A0A512MHM4</accession>
<sequence>MLVRASLGDGLSAFSDELGDIGLKLEHQREESLHKPFTAPERKNQWRGDDDGGDPPILGRAVEGRDEDGGGMSFIIANWQEL</sequence>
<gene>
    <name evidence="2" type="ORF">BGE01nite_55230</name>
</gene>